<keyword evidence="2" id="KW-1185">Reference proteome</keyword>
<organism evidence="1 2">
    <name type="scientific">Naganishia onofrii</name>
    <dbReference type="NCBI Taxonomy" id="1851511"/>
    <lineage>
        <taxon>Eukaryota</taxon>
        <taxon>Fungi</taxon>
        <taxon>Dikarya</taxon>
        <taxon>Basidiomycota</taxon>
        <taxon>Agaricomycotina</taxon>
        <taxon>Tremellomycetes</taxon>
        <taxon>Filobasidiales</taxon>
        <taxon>Filobasidiaceae</taxon>
        <taxon>Naganishia</taxon>
    </lineage>
</organism>
<protein>
    <submittedName>
        <fullName evidence="1">Uncharacterized protein</fullName>
    </submittedName>
</protein>
<evidence type="ECO:0000313" key="1">
    <source>
        <dbReference type="EMBL" id="KAJ9127619.1"/>
    </source>
</evidence>
<accession>A0ACC2XWA7</accession>
<reference evidence="1" key="1">
    <citation type="submission" date="2023-04" db="EMBL/GenBank/DDBJ databases">
        <title>Draft Genome sequencing of Naganishia species isolated from polar environments using Oxford Nanopore Technology.</title>
        <authorList>
            <person name="Leo P."/>
            <person name="Venkateswaran K."/>
        </authorList>
    </citation>
    <scope>NUCLEOTIDE SEQUENCE</scope>
    <source>
        <strain evidence="1">DBVPG 5303</strain>
    </source>
</reference>
<proteinExistence type="predicted"/>
<comment type="caution">
    <text evidence="1">The sequence shown here is derived from an EMBL/GenBank/DDBJ whole genome shotgun (WGS) entry which is preliminary data.</text>
</comment>
<sequence length="730" mass="78648">MLQKGHEFSRAQLPQPASAALLFSPSSETAIPQYRHSVTVNHSDNSHRPLSSRASTPFAHQHTPSLVGPNNPPASSATSPSNVTSSSHYSGASSVLQTPSPLLDAQPPDSTTSGHEKPLDNSSICPAKISTHGDCHDHAHVRGKPVLHVCHWQNCHSSFSTVQALLQHISQSHLGLSVGEAGAALPADQMAVDADHKPSSPTDGALVEMPSHPAKEAAYIVAGIEPSDPYSSNSAIPLTFAEASQSSIQTNMPMIPLLRSTAAAIQQPSANPFPGNAQFGFAGNANQDMQAFSLKKADQDTLQSMLGLAGLDGSQSGPMACLWDDCPPFDPFAHFGQQCLDEACGLPPTTGNATTDFGGFDAGTSIDAMMLTCNQACTEEHTHMFPCEPSCPQEHAHIHPMHLHSYSQHHSSAAHNVQLDSATAVLKHLLQQHLGVDLTQGLLNVASQQLGDETLQTMTSGSRGPNETQRTSPEIESTTTIPSYPQQSMGSKRSNTTTKKCKPLRAPPRRPSDTIPSDERSSHVCRWHNCSELFESVEDLTEHLSEVHVGKGKADYECLWEGCQVCDQSESGHPSQPAKGRLFTTRQKIMRHMQYRPFVCPICGTAVSEQATLIAHIRRHSEDRPFACDVAGCDKTFATAASLAGHKRTHAGIKEHVCPHCDKGFLESSNLNKHIRIHTGEKPFKCKHPGCLKRFSRPDQLKRHALIHNRDNPSGIAAAGMATSDTEEST</sequence>
<evidence type="ECO:0000313" key="2">
    <source>
        <dbReference type="Proteomes" id="UP001234202"/>
    </source>
</evidence>
<name>A0ACC2XWA7_9TREE</name>
<dbReference type="Proteomes" id="UP001234202">
    <property type="component" value="Unassembled WGS sequence"/>
</dbReference>
<gene>
    <name evidence="1" type="ORF">QFC24_001029</name>
</gene>
<dbReference type="EMBL" id="JASBWV010000002">
    <property type="protein sequence ID" value="KAJ9127619.1"/>
    <property type="molecule type" value="Genomic_DNA"/>
</dbReference>